<keyword evidence="5" id="KW-1003">Cell membrane</keyword>
<dbReference type="InterPro" id="IPR025669">
    <property type="entry name" value="AAA_dom"/>
</dbReference>
<evidence type="ECO:0000256" key="6">
    <source>
        <dbReference type="ARBA" id="ARBA00022519"/>
    </source>
</evidence>
<evidence type="ECO:0000256" key="10">
    <source>
        <dbReference type="ARBA" id="ARBA00022777"/>
    </source>
</evidence>
<dbReference type="GO" id="GO:0005886">
    <property type="term" value="C:plasma membrane"/>
    <property type="evidence" value="ECO:0007669"/>
    <property type="project" value="UniProtKB-SubCell"/>
</dbReference>
<sequence length="764" mass="83489">MKVENGPQFDHSGLPSASAGAIPTHNVTGLQLLASNLTGASGNNDFNIAIYWQLLLRHIKLIASVVSAFAVLALFATLLKTPIYRATAVIQIERHETRFTQSQGLETGEEGGRSDAEFYRTQYDLLQSRSLAEQVAVRLGLLDDPRFLPPQSPGLTQRLWGVLSRGSSEVDALTRRRAAVAKFTSNLVVEPKRGSRLVMIHYFDPDPSMAQLIVNGVADVFTSRNLERRFEASTYARSYLDERLQELKGKLEKSEAEVIAYGAREQLMSAGVGENKSTLASVNLATANTNLTNAKIERTKLEQLWAIAQTDNVNALPQVLDNKGMSANREKRASLAAEYQQKASLLKPSYPVMVALRSQMDELDRQASKIITVVKDSIRTQYLAAKNQEVELEKQLEQFKSNLINEQARAIQYDMLQREVATNRILYEQMLQRAKEISVLGAVGSNNISVIDPAERPSTPYSPKLFMNLLVGALVGLICGIVAALIIEYLDNTVRSPQDVETRLGLTLLGLVPAAEDEASIMAALQDRRSNVSEALRSLKTALQFSSPDGLPKSLAITSARPKEGKSTTSFALARICAEQGMHVLLIDADLRRPSLHQAIGLSSSVGLSSYLAGAMQASEVVQRTDVENLFFIASGPLPPNPADLFSGPKFSSLISLGGEFFDLIIVDAPPVLGLADAPLIANATGETIFVISAGETRRDVVGIALKRLGMARAHLLGAVLNRFRLDRHPYGQVSGYDYNYGYETDVERDSPQLDHSTEPATAR</sequence>
<dbReference type="InterPro" id="IPR027417">
    <property type="entry name" value="P-loop_NTPase"/>
</dbReference>
<feature type="coiled-coil region" evidence="16">
    <location>
        <begin position="382"/>
        <end position="409"/>
    </location>
</feature>
<comment type="subcellular location">
    <subcellularLocation>
        <location evidence="1">Cell inner membrane</location>
        <topology evidence="1">Multi-pass membrane protein</topology>
    </subcellularLocation>
</comment>
<dbReference type="InterPro" id="IPR050445">
    <property type="entry name" value="Bact_polysacc_biosynth/exp"/>
</dbReference>
<dbReference type="AlphaFoldDB" id="A0A549T1W1"/>
<evidence type="ECO:0000256" key="7">
    <source>
        <dbReference type="ARBA" id="ARBA00022679"/>
    </source>
</evidence>
<evidence type="ECO:0000256" key="2">
    <source>
        <dbReference type="ARBA" id="ARBA00007316"/>
    </source>
</evidence>
<dbReference type="GO" id="GO:0005524">
    <property type="term" value="F:ATP binding"/>
    <property type="evidence" value="ECO:0007669"/>
    <property type="project" value="UniProtKB-KW"/>
</dbReference>
<keyword evidence="7 21" id="KW-0808">Transferase</keyword>
<evidence type="ECO:0000256" key="12">
    <source>
        <dbReference type="ARBA" id="ARBA00022989"/>
    </source>
</evidence>
<evidence type="ECO:0000256" key="15">
    <source>
        <dbReference type="ARBA" id="ARBA00051245"/>
    </source>
</evidence>
<dbReference type="Pfam" id="PF13807">
    <property type="entry name" value="GNVR"/>
    <property type="match status" value="1"/>
</dbReference>
<reference evidence="21 22" key="1">
    <citation type="submission" date="2019-07" db="EMBL/GenBank/DDBJ databases">
        <title>Ln-dependent methylotrophs.</title>
        <authorList>
            <person name="Tani A."/>
        </authorList>
    </citation>
    <scope>NUCLEOTIDE SEQUENCE [LARGE SCALE GENOMIC DNA]</scope>
    <source>
        <strain evidence="21 22">SM89A</strain>
    </source>
</reference>
<feature type="domain" description="AAA" evidence="19">
    <location>
        <begin position="564"/>
        <end position="677"/>
    </location>
</feature>
<keyword evidence="12 17" id="KW-1133">Transmembrane helix</keyword>
<dbReference type="InterPro" id="IPR032807">
    <property type="entry name" value="GNVR"/>
</dbReference>
<dbReference type="Pfam" id="PF13614">
    <property type="entry name" value="AAA_31"/>
    <property type="match status" value="1"/>
</dbReference>
<dbReference type="Proteomes" id="UP000316781">
    <property type="component" value="Unassembled WGS sequence"/>
</dbReference>
<evidence type="ECO:0000256" key="5">
    <source>
        <dbReference type="ARBA" id="ARBA00022475"/>
    </source>
</evidence>
<gene>
    <name evidence="21" type="ORF">FM996_06445</name>
</gene>
<proteinExistence type="inferred from homology"/>
<keyword evidence="14" id="KW-0829">Tyrosine-protein kinase</keyword>
<protein>
    <recommendedName>
        <fullName evidence="4">non-specific protein-tyrosine kinase</fullName>
        <ecNumber evidence="4">2.7.10.2</ecNumber>
    </recommendedName>
</protein>
<feature type="coiled-coil region" evidence="16">
    <location>
        <begin position="237"/>
        <end position="304"/>
    </location>
</feature>
<dbReference type="CDD" id="cd05387">
    <property type="entry name" value="BY-kinase"/>
    <property type="match status" value="1"/>
</dbReference>
<organism evidence="21 22">
    <name type="scientific">Methylosinus sporium</name>
    <dbReference type="NCBI Taxonomy" id="428"/>
    <lineage>
        <taxon>Bacteria</taxon>
        <taxon>Pseudomonadati</taxon>
        <taxon>Pseudomonadota</taxon>
        <taxon>Alphaproteobacteria</taxon>
        <taxon>Hyphomicrobiales</taxon>
        <taxon>Methylocystaceae</taxon>
        <taxon>Methylosinus</taxon>
    </lineage>
</organism>
<dbReference type="RefSeq" id="WP_142862338.1">
    <property type="nucleotide sequence ID" value="NZ_VJMF01000025.1"/>
</dbReference>
<dbReference type="Gene3D" id="3.40.50.300">
    <property type="entry name" value="P-loop containing nucleotide triphosphate hydrolases"/>
    <property type="match status" value="1"/>
</dbReference>
<evidence type="ECO:0000256" key="1">
    <source>
        <dbReference type="ARBA" id="ARBA00004429"/>
    </source>
</evidence>
<dbReference type="SUPFAM" id="SSF52540">
    <property type="entry name" value="P-loop containing nucleoside triphosphate hydrolases"/>
    <property type="match status" value="1"/>
</dbReference>
<evidence type="ECO:0000256" key="17">
    <source>
        <dbReference type="SAM" id="Phobius"/>
    </source>
</evidence>
<feature type="domain" description="Tyrosine-protein kinase G-rich" evidence="20">
    <location>
        <begin position="415"/>
        <end position="486"/>
    </location>
</feature>
<evidence type="ECO:0000256" key="11">
    <source>
        <dbReference type="ARBA" id="ARBA00022840"/>
    </source>
</evidence>
<comment type="similarity">
    <text evidence="3">Belongs to the etk/wzc family.</text>
</comment>
<dbReference type="GO" id="GO:0042802">
    <property type="term" value="F:identical protein binding"/>
    <property type="evidence" value="ECO:0007669"/>
    <property type="project" value="UniProtKB-ARBA"/>
</dbReference>
<keyword evidence="16" id="KW-0175">Coiled coil</keyword>
<evidence type="ECO:0000259" key="20">
    <source>
        <dbReference type="Pfam" id="PF13807"/>
    </source>
</evidence>
<comment type="caution">
    <text evidence="21">The sequence shown here is derived from an EMBL/GenBank/DDBJ whole genome shotgun (WGS) entry which is preliminary data.</text>
</comment>
<evidence type="ECO:0000313" key="22">
    <source>
        <dbReference type="Proteomes" id="UP000316781"/>
    </source>
</evidence>
<dbReference type="NCBIfam" id="TIGR01007">
    <property type="entry name" value="eps_fam"/>
    <property type="match status" value="1"/>
</dbReference>
<evidence type="ECO:0000256" key="16">
    <source>
        <dbReference type="SAM" id="Coils"/>
    </source>
</evidence>
<feature type="domain" description="Polysaccharide chain length determinant N-terminal" evidence="18">
    <location>
        <begin position="48"/>
        <end position="136"/>
    </location>
</feature>
<feature type="transmembrane region" description="Helical" evidence="17">
    <location>
        <begin position="61"/>
        <end position="79"/>
    </location>
</feature>
<dbReference type="InterPro" id="IPR003856">
    <property type="entry name" value="LPS_length_determ_N"/>
</dbReference>
<dbReference type="EC" id="2.7.10.2" evidence="4"/>
<evidence type="ECO:0000313" key="21">
    <source>
        <dbReference type="EMBL" id="TRL35855.1"/>
    </source>
</evidence>
<keyword evidence="11" id="KW-0067">ATP-binding</keyword>
<evidence type="ECO:0000259" key="19">
    <source>
        <dbReference type="Pfam" id="PF13614"/>
    </source>
</evidence>
<evidence type="ECO:0000256" key="14">
    <source>
        <dbReference type="ARBA" id="ARBA00023137"/>
    </source>
</evidence>
<keyword evidence="9" id="KW-0547">Nucleotide-binding</keyword>
<dbReference type="PANTHER" id="PTHR32309">
    <property type="entry name" value="TYROSINE-PROTEIN KINASE"/>
    <property type="match status" value="1"/>
</dbReference>
<evidence type="ECO:0000256" key="9">
    <source>
        <dbReference type="ARBA" id="ARBA00022741"/>
    </source>
</evidence>
<comment type="catalytic activity">
    <reaction evidence="15">
        <text>L-tyrosyl-[protein] + ATP = O-phospho-L-tyrosyl-[protein] + ADP + H(+)</text>
        <dbReference type="Rhea" id="RHEA:10596"/>
        <dbReference type="Rhea" id="RHEA-COMP:10136"/>
        <dbReference type="Rhea" id="RHEA-COMP:20101"/>
        <dbReference type="ChEBI" id="CHEBI:15378"/>
        <dbReference type="ChEBI" id="CHEBI:30616"/>
        <dbReference type="ChEBI" id="CHEBI:46858"/>
        <dbReference type="ChEBI" id="CHEBI:61978"/>
        <dbReference type="ChEBI" id="CHEBI:456216"/>
        <dbReference type="EC" id="2.7.10.2"/>
    </reaction>
</comment>
<keyword evidence="10 21" id="KW-0418">Kinase</keyword>
<evidence type="ECO:0000259" key="18">
    <source>
        <dbReference type="Pfam" id="PF02706"/>
    </source>
</evidence>
<evidence type="ECO:0000256" key="13">
    <source>
        <dbReference type="ARBA" id="ARBA00023136"/>
    </source>
</evidence>
<keyword evidence="6" id="KW-0997">Cell inner membrane</keyword>
<dbReference type="Pfam" id="PF02706">
    <property type="entry name" value="Wzz"/>
    <property type="match status" value="1"/>
</dbReference>
<dbReference type="FunFam" id="3.40.50.300:FF:000527">
    <property type="entry name" value="Tyrosine-protein kinase etk"/>
    <property type="match status" value="1"/>
</dbReference>
<comment type="similarity">
    <text evidence="2">Belongs to the CpsD/CapB family.</text>
</comment>
<keyword evidence="13 17" id="KW-0472">Membrane</keyword>
<evidence type="ECO:0000256" key="8">
    <source>
        <dbReference type="ARBA" id="ARBA00022692"/>
    </source>
</evidence>
<keyword evidence="8 17" id="KW-0812">Transmembrane</keyword>
<dbReference type="EMBL" id="VJMF01000025">
    <property type="protein sequence ID" value="TRL35855.1"/>
    <property type="molecule type" value="Genomic_DNA"/>
</dbReference>
<evidence type="ECO:0000256" key="4">
    <source>
        <dbReference type="ARBA" id="ARBA00011903"/>
    </source>
</evidence>
<accession>A0A549T1W1</accession>
<dbReference type="PANTHER" id="PTHR32309:SF13">
    <property type="entry name" value="FERRIC ENTEROBACTIN TRANSPORT PROTEIN FEPE"/>
    <property type="match status" value="1"/>
</dbReference>
<name>A0A549T1W1_METSR</name>
<evidence type="ECO:0000256" key="3">
    <source>
        <dbReference type="ARBA" id="ARBA00008883"/>
    </source>
</evidence>
<feature type="transmembrane region" description="Helical" evidence="17">
    <location>
        <begin position="465"/>
        <end position="487"/>
    </location>
</feature>
<dbReference type="InterPro" id="IPR005702">
    <property type="entry name" value="Wzc-like_C"/>
</dbReference>
<dbReference type="GO" id="GO:0004715">
    <property type="term" value="F:non-membrane spanning protein tyrosine kinase activity"/>
    <property type="evidence" value="ECO:0007669"/>
    <property type="project" value="UniProtKB-EC"/>
</dbReference>